<name>A0A9P3Q0X6_LYOSH</name>
<dbReference type="Gene3D" id="3.60.10.10">
    <property type="entry name" value="Endonuclease/exonuclease/phosphatase"/>
    <property type="match status" value="1"/>
</dbReference>
<dbReference type="InterPro" id="IPR005135">
    <property type="entry name" value="Endo/exonuclease/phosphatase"/>
</dbReference>
<comment type="caution">
    <text evidence="4">The sequence shown here is derived from an EMBL/GenBank/DDBJ whole genome shotgun (WGS) entry which is preliminary data.</text>
</comment>
<feature type="compositionally biased region" description="Basic residues" evidence="2">
    <location>
        <begin position="345"/>
        <end position="357"/>
    </location>
</feature>
<keyword evidence="5" id="KW-1185">Reference proteome</keyword>
<proteinExistence type="predicted"/>
<dbReference type="Pfam" id="PF00078">
    <property type="entry name" value="RVT_1"/>
    <property type="match status" value="1"/>
</dbReference>
<feature type="coiled-coil region" evidence="1">
    <location>
        <begin position="879"/>
        <end position="906"/>
    </location>
</feature>
<dbReference type="SUPFAM" id="SSF56219">
    <property type="entry name" value="DNase I-like"/>
    <property type="match status" value="1"/>
</dbReference>
<dbReference type="PROSITE" id="PS50878">
    <property type="entry name" value="RT_POL"/>
    <property type="match status" value="1"/>
</dbReference>
<dbReference type="CDD" id="cd01650">
    <property type="entry name" value="RT_nLTR_like"/>
    <property type="match status" value="1"/>
</dbReference>
<dbReference type="EMBL" id="BRPK01000018">
    <property type="protein sequence ID" value="GLB44701.1"/>
    <property type="molecule type" value="Genomic_DNA"/>
</dbReference>
<dbReference type="InterPro" id="IPR000477">
    <property type="entry name" value="RT_dom"/>
</dbReference>
<dbReference type="InterPro" id="IPR036691">
    <property type="entry name" value="Endo/exonu/phosph_ase_sf"/>
</dbReference>
<evidence type="ECO:0000313" key="5">
    <source>
        <dbReference type="Proteomes" id="UP001063166"/>
    </source>
</evidence>
<feature type="compositionally biased region" description="Polar residues" evidence="2">
    <location>
        <begin position="491"/>
        <end position="504"/>
    </location>
</feature>
<feature type="domain" description="Reverse transcriptase" evidence="3">
    <location>
        <begin position="1104"/>
        <end position="1375"/>
    </location>
</feature>
<dbReference type="Proteomes" id="UP001063166">
    <property type="component" value="Unassembled WGS sequence"/>
</dbReference>
<evidence type="ECO:0000256" key="2">
    <source>
        <dbReference type="SAM" id="MobiDB-lite"/>
    </source>
</evidence>
<feature type="compositionally biased region" description="Polar residues" evidence="2">
    <location>
        <begin position="440"/>
        <end position="483"/>
    </location>
</feature>
<evidence type="ECO:0000256" key="1">
    <source>
        <dbReference type="SAM" id="Coils"/>
    </source>
</evidence>
<feature type="region of interest" description="Disordered" evidence="2">
    <location>
        <begin position="1"/>
        <end position="31"/>
    </location>
</feature>
<accession>A0A9P3Q0X6</accession>
<dbReference type="OrthoDB" id="416119at2759"/>
<dbReference type="CDD" id="cd09076">
    <property type="entry name" value="L1-EN"/>
    <property type="match status" value="1"/>
</dbReference>
<dbReference type="PANTHER" id="PTHR19446">
    <property type="entry name" value="REVERSE TRANSCRIPTASES"/>
    <property type="match status" value="1"/>
</dbReference>
<reference evidence="4" key="1">
    <citation type="submission" date="2022-07" db="EMBL/GenBank/DDBJ databases">
        <title>The genome of Lyophyllum shimeji provides insight into the initial evolution of ectomycorrhizal fungal genome.</title>
        <authorList>
            <person name="Kobayashi Y."/>
            <person name="Shibata T."/>
            <person name="Hirakawa H."/>
            <person name="Shigenobu S."/>
            <person name="Nishiyama T."/>
            <person name="Yamada A."/>
            <person name="Hasebe M."/>
            <person name="Kawaguchi M."/>
        </authorList>
    </citation>
    <scope>NUCLEOTIDE SEQUENCE</scope>
    <source>
        <strain evidence="4">AT787</strain>
    </source>
</reference>
<gene>
    <name evidence="4" type="ORF">LshimejAT787_1800380</name>
</gene>
<feature type="region of interest" description="Disordered" evidence="2">
    <location>
        <begin position="335"/>
        <end position="524"/>
    </location>
</feature>
<dbReference type="SUPFAM" id="SSF56672">
    <property type="entry name" value="DNA/RNA polymerases"/>
    <property type="match status" value="1"/>
</dbReference>
<dbReference type="GO" id="GO:0003824">
    <property type="term" value="F:catalytic activity"/>
    <property type="evidence" value="ECO:0007669"/>
    <property type="project" value="InterPro"/>
</dbReference>
<evidence type="ECO:0000313" key="4">
    <source>
        <dbReference type="EMBL" id="GLB44701.1"/>
    </source>
</evidence>
<dbReference type="InterPro" id="IPR043502">
    <property type="entry name" value="DNA/RNA_pol_sf"/>
</dbReference>
<sequence length="1390" mass="154397">MPPAYVYPDPSSMVDLPTDEDQNPSIQTSQRGEMDHIPVDNATPFTRSVFPRVVIPYKLLVANLDSHIVEKIEESPPDTFLAVVAFGAGNKFFREHPNANSEVLTFLKTLGIGTNPDLSVARAVARNKPNQRRDFERPWTMVLEGASDELKEFLVWQQTFAVSRDLAFNVLPFDTGLSSWVIMNISGDAVQPGDAAKHKALGEIKKVLWHDPRFRAIADKCLAAQNISGSCSERAVKATNPFNITFIDSDNAQGVHAPIWQLTGRPLSSDPAIQEEFLLNIRSHRYWVGMHMLVIDKRIVNCVWCKSDTHPSHACPFPKVHDWLGPIPTASSNALAQIDSSSSRGRGRGRGNGRGKRGRGDTGRGGTAQGGWKTVTSRRANGFGLDSFRGEGGSSVGNLPEDRGSSLGSGQAVRGQPESGSSQTSTGLLDNERRSAAPTGDTSQVPRVTSGTVQSASASRGNQNGEGSHPPEQSAQSPQSAGGPQSAEPGSRQSTEPTSENGPQATPDRRARRRTSHQCQKNTKAAIRVASLNIKGYRAANETNSKWFHVNQLVRQKRIGILLVQETHLTEERRDTIEGLFSNRLKIHISMDPSRPRSRGGVAIVLNRSLTNVSGAEITEIVPGRALLIRTNWHRAEKISILAVYAPNVTPTDGDENAEFWKTVEDFFVTHPNIKVDMMAGDFNMVEDLIDRLPMRLDPAVATEALESLKNKLNVTDGWRATHPTSKDYTLLHTASDSQSRIDRIYVTEKVLETARDWRIEPNGIPNTDHSIVSVQVAHEAAPNIGRGRWSIPAHILRDKEFREFAHDSGVEALKRLDALKNTPRSEEQNAQVIYNTWKRETLQKGRRRDRLVVPTIQAKIKEKEKTLHKITNSMEIPEDERTRASAEATKELQALERQRHQNSRTQAAVRNRIEGETICRYWTQANKASKPRDMIHALKPLDEIAVGAPGVNDNGQVIVPQPQRQPAPLPSQQGLPLEPPVEPEIQYEKESKRMAELARNYHDRLQSKATAVDPEIRQQKTEQVLAGITKTTSDSQKQDLGSTVTRAEVLEALSESQNNTAAGLDGATYEFWKTLHNRFVEDSKLDRPAFDVVGLMTAAFVDIQQHGLVTATRFADGWMCPLYKKGERTDIANYRPITCLNTDYKIFTKTLASRLAKVAPSLIHHSQAGFIQGRRIADQTKLIRLIFHYAEATEQNGLIVALDQEKAYDKIDHAYLWQTLRKFEIPEEYIRTVQSLYGNAETRIMINGYLSSPWQVTRGVRQGDPLSCLLFDLAIEPLAASLRNSNLKGFEIPGSDEKLIANLFADDTTTFLSEDDEFEDLQALLDDWCIASKAKFNVKKTEVIPIGQEEYRDRVVSTRKTKEGSTPIPEGINIVEDGNAAVGTYGLLS</sequence>
<keyword evidence="1" id="KW-0175">Coiled coil</keyword>
<feature type="compositionally biased region" description="Polar residues" evidence="2">
    <location>
        <begin position="418"/>
        <end position="428"/>
    </location>
</feature>
<dbReference type="Pfam" id="PF03372">
    <property type="entry name" value="Exo_endo_phos"/>
    <property type="match status" value="1"/>
</dbReference>
<evidence type="ECO:0000259" key="3">
    <source>
        <dbReference type="PROSITE" id="PS50878"/>
    </source>
</evidence>
<organism evidence="4 5">
    <name type="scientific">Lyophyllum shimeji</name>
    <name type="common">Hon-shimeji</name>
    <name type="synonym">Tricholoma shimeji</name>
    <dbReference type="NCBI Taxonomy" id="47721"/>
    <lineage>
        <taxon>Eukaryota</taxon>
        <taxon>Fungi</taxon>
        <taxon>Dikarya</taxon>
        <taxon>Basidiomycota</taxon>
        <taxon>Agaricomycotina</taxon>
        <taxon>Agaricomycetes</taxon>
        <taxon>Agaricomycetidae</taxon>
        <taxon>Agaricales</taxon>
        <taxon>Tricholomatineae</taxon>
        <taxon>Lyophyllaceae</taxon>
        <taxon>Lyophyllum</taxon>
    </lineage>
</organism>
<protein>
    <submittedName>
        <fullName evidence="4">RNase H</fullName>
    </submittedName>
</protein>